<feature type="compositionally biased region" description="Basic and acidic residues" evidence="1">
    <location>
        <begin position="187"/>
        <end position="202"/>
    </location>
</feature>
<feature type="compositionally biased region" description="Polar residues" evidence="1">
    <location>
        <begin position="68"/>
        <end position="78"/>
    </location>
</feature>
<reference evidence="2 3" key="1">
    <citation type="submission" date="2018-06" db="EMBL/GenBank/DDBJ databases">
        <authorList>
            <consortium name="Pathogen Informatics"/>
            <person name="Doyle S."/>
        </authorList>
    </citation>
    <scope>NUCLEOTIDE SEQUENCE [LARGE SCALE GENOMIC DNA]</scope>
    <source>
        <strain evidence="2 3">NCTC12123</strain>
    </source>
</reference>
<feature type="compositionally biased region" description="Low complexity" evidence="1">
    <location>
        <begin position="203"/>
        <end position="219"/>
    </location>
</feature>
<evidence type="ECO:0000313" key="3">
    <source>
        <dbReference type="Proteomes" id="UP000255163"/>
    </source>
</evidence>
<dbReference type="EMBL" id="UFYI01000007">
    <property type="protein sequence ID" value="STD23634.1"/>
    <property type="molecule type" value="Genomic_DNA"/>
</dbReference>
<feature type="region of interest" description="Disordered" evidence="1">
    <location>
        <begin position="68"/>
        <end position="123"/>
    </location>
</feature>
<protein>
    <submittedName>
        <fullName evidence="2">DamX</fullName>
    </submittedName>
</protein>
<dbReference type="NCBIfam" id="NF008153">
    <property type="entry name" value="PRK10905.1"/>
    <property type="match status" value="1"/>
</dbReference>
<organism evidence="2 3">
    <name type="scientific">Enterobacter asburiae</name>
    <dbReference type="NCBI Taxonomy" id="61645"/>
    <lineage>
        <taxon>Bacteria</taxon>
        <taxon>Pseudomonadati</taxon>
        <taxon>Pseudomonadota</taxon>
        <taxon>Gammaproteobacteria</taxon>
        <taxon>Enterobacterales</taxon>
        <taxon>Enterobacteriaceae</taxon>
        <taxon>Enterobacter</taxon>
        <taxon>Enterobacter cloacae complex</taxon>
    </lineage>
</organism>
<dbReference type="AlphaFoldDB" id="A0A376FE52"/>
<accession>A0A376FE52</accession>
<name>A0A376FE52_ENTAS</name>
<gene>
    <name evidence="2" type="primary">damX</name>
    <name evidence="2" type="ORF">NCTC12123_03936</name>
</gene>
<feature type="region of interest" description="Disordered" evidence="1">
    <location>
        <begin position="1"/>
        <end position="22"/>
    </location>
</feature>
<evidence type="ECO:0000256" key="1">
    <source>
        <dbReference type="SAM" id="MobiDB-lite"/>
    </source>
</evidence>
<feature type="compositionally biased region" description="Polar residues" evidence="1">
    <location>
        <begin position="87"/>
        <end position="112"/>
    </location>
</feature>
<sequence>MDEQPVERRPRKRKKAAAPKPASRQYIMMGLGVLVLVLLIVGIGSALKAPSTNSTEQTASAEKSINLSGNDATNQANGAQPAPGATSAEQTAGNTTAPQDVSLPPVSSTPAQGQAPATPEGQQRVEVQGDLNNALTQPQNQQQVDNVVVNSTLPTEPATVAPIRGGNAQPQTAATETKPRQTQTATRPERKQAVIEPKRETKPQAVVKAPEVKAVPAQPKHTETAAVSEPAKAPVTQTAPKANGDHSGTGCHSCTCSNSSGSHGNSLQRRSRQNCR</sequence>
<proteinExistence type="predicted"/>
<feature type="compositionally biased region" description="Polar residues" evidence="1">
    <location>
        <begin position="168"/>
        <end position="186"/>
    </location>
</feature>
<feature type="compositionally biased region" description="Polar residues" evidence="1">
    <location>
        <begin position="250"/>
        <end position="268"/>
    </location>
</feature>
<dbReference type="Proteomes" id="UP000255163">
    <property type="component" value="Unassembled WGS sequence"/>
</dbReference>
<evidence type="ECO:0000313" key="2">
    <source>
        <dbReference type="EMBL" id="STD23634.1"/>
    </source>
</evidence>
<feature type="region of interest" description="Disordered" evidence="1">
    <location>
        <begin position="157"/>
        <end position="276"/>
    </location>
</feature>